<feature type="compositionally biased region" description="Polar residues" evidence="1">
    <location>
        <begin position="273"/>
        <end position="293"/>
    </location>
</feature>
<reference evidence="2 3" key="1">
    <citation type="submission" date="2018-02" db="EMBL/GenBank/DDBJ databases">
        <title>Mycoplasma marinum and Mycoplasma todarodis sp. nov., moderately halophilic and psychrotolerant mycoplasmas isolated from cephalopods.</title>
        <authorList>
            <person name="Viver T."/>
        </authorList>
    </citation>
    <scope>NUCLEOTIDE SEQUENCE [LARGE SCALE GENOMIC DNA]</scope>
    <source>
        <strain evidence="2 3">5H</strain>
    </source>
</reference>
<sequence>TNQGTKKASDIAKEINGAKSVKDKLDILRCHGIDIPESKDGTTVTDVTITTKPNGIFTVNVKTNTPNTAQPNQEVSGIAFAKSDATINQPGNLDAIKRIIDGHTITNQGKQKVSDIGDKITRSSDIKAKLAILRKHGIFLPDHINETKITDVEVITYPDGTMKITVSTHTPFSYQPNKKVDGKLSGKSDATINQPGNLDAIKKAIDGHTITNQGKKKVSDIAKDINKATTVKDKLDILKNHGIDIPESKDGTTVTGVKVTAKPDGTLKVEVATNTPNASQANKSTSGTANGKSDATLDQPGNLDAIKKAIHGRTITNQGTKKASDIAKEINGAKSVKDKLDILRCHGI</sequence>
<feature type="region of interest" description="Disordered" evidence="1">
    <location>
        <begin position="273"/>
        <end position="300"/>
    </location>
</feature>
<protein>
    <submittedName>
        <fullName evidence="2">Uncharacterized protein</fullName>
    </submittedName>
</protein>
<evidence type="ECO:0000313" key="2">
    <source>
        <dbReference type="EMBL" id="TCG10293.1"/>
    </source>
</evidence>
<gene>
    <name evidence="2" type="ORF">C4B25_04745</name>
</gene>
<evidence type="ECO:0000256" key="1">
    <source>
        <dbReference type="SAM" id="MobiDB-lite"/>
    </source>
</evidence>
<proteinExistence type="predicted"/>
<comment type="caution">
    <text evidence="2">The sequence shown here is derived from an EMBL/GenBank/DDBJ whole genome shotgun (WGS) entry which is preliminary data.</text>
</comment>
<organism evidence="2 3">
    <name type="scientific">Mycoplasma todarodis</name>
    <dbReference type="NCBI Taxonomy" id="1937191"/>
    <lineage>
        <taxon>Bacteria</taxon>
        <taxon>Bacillati</taxon>
        <taxon>Mycoplasmatota</taxon>
        <taxon>Mollicutes</taxon>
        <taxon>Mycoplasmataceae</taxon>
        <taxon>Mycoplasma</taxon>
    </lineage>
</organism>
<accession>A0A4R0XI82</accession>
<dbReference type="RefSeq" id="WP_168380717.1">
    <property type="nucleotide sequence ID" value="NZ_PSZP01000075.1"/>
</dbReference>
<name>A0A4R0XI82_9MOLU</name>
<evidence type="ECO:0000313" key="3">
    <source>
        <dbReference type="Proteomes" id="UP000291072"/>
    </source>
</evidence>
<dbReference type="Proteomes" id="UP000291072">
    <property type="component" value="Unassembled WGS sequence"/>
</dbReference>
<dbReference type="EMBL" id="PSZP01000075">
    <property type="protein sequence ID" value="TCG10293.1"/>
    <property type="molecule type" value="Genomic_DNA"/>
</dbReference>
<feature type="non-terminal residue" evidence="2">
    <location>
        <position position="348"/>
    </location>
</feature>
<dbReference type="AlphaFoldDB" id="A0A4R0XI82"/>
<feature type="non-terminal residue" evidence="2">
    <location>
        <position position="1"/>
    </location>
</feature>
<keyword evidence="3" id="KW-1185">Reference proteome</keyword>